<proteinExistence type="predicted"/>
<evidence type="ECO:0000313" key="1">
    <source>
        <dbReference type="EMBL" id="PFG27702.1"/>
    </source>
</evidence>
<dbReference type="EMBL" id="PDJF01000001">
    <property type="protein sequence ID" value="PFG27702.1"/>
    <property type="molecule type" value="Genomic_DNA"/>
</dbReference>
<protein>
    <submittedName>
        <fullName evidence="1">Uncharacterized protein</fullName>
    </submittedName>
</protein>
<evidence type="ECO:0000313" key="2">
    <source>
        <dbReference type="Proteomes" id="UP000221653"/>
    </source>
</evidence>
<dbReference type="Proteomes" id="UP000221653">
    <property type="component" value="Unassembled WGS sequence"/>
</dbReference>
<comment type="caution">
    <text evidence="1">The sequence shown here is derived from an EMBL/GenBank/DDBJ whole genome shotgun (WGS) entry which is preliminary data.</text>
</comment>
<dbReference type="RefSeq" id="WP_048381833.1">
    <property type="nucleotide sequence ID" value="NZ_LDYE01000011.1"/>
</dbReference>
<dbReference type="STRING" id="1724.GCA_001044175_00608"/>
<sequence length="70" mass="7538">MHKRNFVLVAAAIIVAGGAIYLNPGQATTHEAETIEPIQPPIPTEVHPSFSPEAIPESWYGPAPLSMPDY</sequence>
<keyword evidence="2" id="KW-1185">Reference proteome</keyword>
<accession>A0A2A9DNZ7</accession>
<dbReference type="AlphaFoldDB" id="A0A2A9DNZ7"/>
<name>A0A2A9DNZ7_9CORY</name>
<reference evidence="1 2" key="1">
    <citation type="submission" date="2017-10" db="EMBL/GenBank/DDBJ databases">
        <title>Sequencing the genomes of 1000 actinobacteria strains.</title>
        <authorList>
            <person name="Klenk H.-P."/>
        </authorList>
    </citation>
    <scope>NUCLEOTIDE SEQUENCE [LARGE SCALE GENOMIC DNA]</scope>
    <source>
        <strain evidence="1 2">DSM 20688</strain>
    </source>
</reference>
<organism evidence="1 2">
    <name type="scientific">Corynebacterium renale</name>
    <dbReference type="NCBI Taxonomy" id="1724"/>
    <lineage>
        <taxon>Bacteria</taxon>
        <taxon>Bacillati</taxon>
        <taxon>Actinomycetota</taxon>
        <taxon>Actinomycetes</taxon>
        <taxon>Mycobacteriales</taxon>
        <taxon>Corynebacteriaceae</taxon>
        <taxon>Corynebacterium</taxon>
    </lineage>
</organism>
<gene>
    <name evidence="1" type="ORF">ATK06_0778</name>
</gene>